<keyword evidence="3 10" id="KW-0547">Nucleotide-binding</keyword>
<evidence type="ECO:0000313" key="13">
    <source>
        <dbReference type="Proteomes" id="UP000195043"/>
    </source>
</evidence>
<dbReference type="Pfam" id="PF00009">
    <property type="entry name" value="GTP_EFTU"/>
    <property type="match status" value="1"/>
</dbReference>
<organism evidence="12 13">
    <name type="scientific">Candidatus Enterococcus testudinis</name>
    <dbReference type="NCBI Taxonomy" id="1834191"/>
    <lineage>
        <taxon>Bacteria</taxon>
        <taxon>Bacillati</taxon>
        <taxon>Bacillota</taxon>
        <taxon>Bacilli</taxon>
        <taxon>Lactobacillales</taxon>
        <taxon>Enterococcaceae</taxon>
        <taxon>Enterococcus</taxon>
    </lineage>
</organism>
<dbReference type="InterPro" id="IPR041709">
    <property type="entry name" value="EF-Tu_GTP-bd"/>
</dbReference>
<dbReference type="InterPro" id="IPR004160">
    <property type="entry name" value="Transl_elong_EFTu/EF1A_C"/>
</dbReference>
<dbReference type="EMBL" id="NGKU01000001">
    <property type="protein sequence ID" value="OTN77143.1"/>
    <property type="molecule type" value="Genomic_DNA"/>
</dbReference>
<dbReference type="FunFam" id="3.40.50.300:FF:000003">
    <property type="entry name" value="Elongation factor Tu"/>
    <property type="match status" value="1"/>
</dbReference>
<dbReference type="InterPro" id="IPR004161">
    <property type="entry name" value="EFTu-like_2"/>
</dbReference>
<evidence type="ECO:0000256" key="5">
    <source>
        <dbReference type="ARBA" id="ARBA00022801"/>
    </source>
</evidence>
<keyword evidence="4 10" id="KW-0251">Elongation factor</keyword>
<evidence type="ECO:0000256" key="2">
    <source>
        <dbReference type="ARBA" id="ARBA00022490"/>
    </source>
</evidence>
<accession>A0A242A954</accession>
<evidence type="ECO:0000256" key="10">
    <source>
        <dbReference type="HAMAP-Rule" id="MF_00118"/>
    </source>
</evidence>
<dbReference type="InterPro" id="IPR004541">
    <property type="entry name" value="Transl_elong_EFTu/EF1A_bac/org"/>
</dbReference>
<dbReference type="STRING" id="1834191.A5886_002223"/>
<dbReference type="InterPro" id="IPR050055">
    <property type="entry name" value="EF-Tu_GTPase"/>
</dbReference>
<gene>
    <name evidence="10" type="primary">tuf</name>
    <name evidence="12" type="ORF">A5886_002223</name>
</gene>
<dbReference type="SUPFAM" id="SSF50447">
    <property type="entry name" value="Translation proteins"/>
    <property type="match status" value="1"/>
</dbReference>
<feature type="binding site" evidence="10">
    <location>
        <begin position="81"/>
        <end position="85"/>
    </location>
    <ligand>
        <name>GTP</name>
        <dbReference type="ChEBI" id="CHEBI:37565"/>
    </ligand>
</feature>
<dbReference type="InterPro" id="IPR005225">
    <property type="entry name" value="Small_GTP-bd"/>
</dbReference>
<keyword evidence="13" id="KW-1185">Reference proteome</keyword>
<dbReference type="OrthoDB" id="9804504at2"/>
<dbReference type="NCBIfam" id="NF000766">
    <property type="entry name" value="PRK00049.1"/>
    <property type="match status" value="1"/>
</dbReference>
<dbReference type="InterPro" id="IPR027417">
    <property type="entry name" value="P-loop_NTPase"/>
</dbReference>
<dbReference type="CDD" id="cd01884">
    <property type="entry name" value="EF_Tu"/>
    <property type="match status" value="1"/>
</dbReference>
<feature type="binding site" evidence="10">
    <location>
        <begin position="136"/>
        <end position="139"/>
    </location>
    <ligand>
        <name>GTP</name>
        <dbReference type="ChEBI" id="CHEBI:37565"/>
    </ligand>
</feature>
<sequence length="395" mass="43105">MAKQHYDRTKPHVNIGTIGHVDHGKTTLTAAITTVLGKKGLANPQDYASIDAAPEERERGITINTAHVEYETEKRHYAHIDAPGHADYVKNMITGAAQMDGAILVVSATDGPMPQTREHILLSRQVGVKHLIVFLNKIDLVDDDELIDLVEMEVRELLSEYDFPGDDIPVIKGSALKALEGDAAAEQAILTLMDTVDDYIPTPERDTDKPLLLPIEDVFSITGRGTVASGRIDRGTVKVGDEVEIIGIKPETRSAVVTGVEMFRKTMDFGEAGDNVGVLLRGITRDEIERGQVLAKPGSITPHTTFQAEVYVLTKEEGGRHTPFFNQYRPQFYFRTTDVTGNITLPVGTEMVMPGDNVTIDVALIHPIAVENGTTFSIREGGRTVGSGIVTTIEK</sequence>
<evidence type="ECO:0000256" key="8">
    <source>
        <dbReference type="ARBA" id="ARBA00023134"/>
    </source>
</evidence>
<dbReference type="Pfam" id="PF03144">
    <property type="entry name" value="GTP_EFTU_D2"/>
    <property type="match status" value="1"/>
</dbReference>
<dbReference type="PROSITE" id="PS51722">
    <property type="entry name" value="G_TR_2"/>
    <property type="match status" value="1"/>
</dbReference>
<comment type="subcellular location">
    <subcellularLocation>
        <location evidence="10">Cytoplasm</location>
    </subcellularLocation>
</comment>
<comment type="subunit">
    <text evidence="10">Monomer.</text>
</comment>
<dbReference type="Proteomes" id="UP000195043">
    <property type="component" value="Unassembled WGS sequence"/>
</dbReference>
<dbReference type="SUPFAM" id="SSF52540">
    <property type="entry name" value="P-loop containing nucleoside triphosphate hydrolases"/>
    <property type="match status" value="1"/>
</dbReference>
<keyword evidence="10" id="KW-0479">Metal-binding</keyword>
<dbReference type="GO" id="GO:0003924">
    <property type="term" value="F:GTPase activity"/>
    <property type="evidence" value="ECO:0007669"/>
    <property type="project" value="UniProtKB-UniRule"/>
</dbReference>
<dbReference type="FunFam" id="2.40.30.10:FF:000001">
    <property type="entry name" value="Elongation factor Tu"/>
    <property type="match status" value="1"/>
</dbReference>
<dbReference type="CDD" id="cd03697">
    <property type="entry name" value="EFTU_II"/>
    <property type="match status" value="1"/>
</dbReference>
<reference evidence="12 13" key="1">
    <citation type="submission" date="2017-05" db="EMBL/GenBank/DDBJ databases">
        <title>The Genome Sequence of Enterococcus sp. 8G7_MSG3316.</title>
        <authorList>
            <consortium name="The Broad Institute Genomics Platform"/>
            <consortium name="The Broad Institute Genomic Center for Infectious Diseases"/>
            <person name="Earl A."/>
            <person name="Manson A."/>
            <person name="Schwartman J."/>
            <person name="Gilmore M."/>
            <person name="Abouelleil A."/>
            <person name="Cao P."/>
            <person name="Chapman S."/>
            <person name="Cusick C."/>
            <person name="Shea T."/>
            <person name="Young S."/>
            <person name="Neafsey D."/>
            <person name="Nusbaum C."/>
            <person name="Birren B."/>
        </authorList>
    </citation>
    <scope>NUCLEOTIDE SEQUENCE [LARGE SCALE GENOMIC DNA]</scope>
    <source>
        <strain evidence="12 13">8G7_MSG3316</strain>
    </source>
</reference>
<dbReference type="NCBIfam" id="TIGR00231">
    <property type="entry name" value="small_GTP"/>
    <property type="match status" value="1"/>
</dbReference>
<dbReference type="GO" id="GO:0000287">
    <property type="term" value="F:magnesium ion binding"/>
    <property type="evidence" value="ECO:0007669"/>
    <property type="project" value="UniProtKB-UniRule"/>
</dbReference>
<dbReference type="GO" id="GO:0005829">
    <property type="term" value="C:cytosol"/>
    <property type="evidence" value="ECO:0007669"/>
    <property type="project" value="TreeGrafter"/>
</dbReference>
<keyword evidence="7 10" id="KW-0648">Protein biosynthesis</keyword>
<evidence type="ECO:0000256" key="7">
    <source>
        <dbReference type="ARBA" id="ARBA00022917"/>
    </source>
</evidence>
<comment type="similarity">
    <text evidence="1 10">Belongs to the TRAFAC class translation factor GTPase superfamily. Classic translation factor GTPase family. EF-Tu/EF-1A subfamily.</text>
</comment>
<dbReference type="InterPro" id="IPR009001">
    <property type="entry name" value="Transl_elong_EF1A/Init_IF2_C"/>
</dbReference>
<comment type="caution">
    <text evidence="12">The sequence shown here is derived from an EMBL/GenBank/DDBJ whole genome shotgun (WGS) entry which is preliminary data.</text>
</comment>
<dbReference type="InterPro" id="IPR033720">
    <property type="entry name" value="EFTU_2"/>
</dbReference>
<proteinExistence type="inferred from homology"/>
<dbReference type="AlphaFoldDB" id="A0A242A954"/>
<keyword evidence="2 10" id="KW-0963">Cytoplasm</keyword>
<dbReference type="NCBIfam" id="NF009373">
    <property type="entry name" value="PRK12736.1"/>
    <property type="match status" value="1"/>
</dbReference>
<protein>
    <recommendedName>
        <fullName evidence="9 10">Elongation factor Tu</fullName>
        <shortName evidence="10">EF-Tu</shortName>
        <ecNumber evidence="10">3.6.5.3</ecNumber>
    </recommendedName>
</protein>
<dbReference type="HAMAP" id="MF_00118_B">
    <property type="entry name" value="EF_Tu_B"/>
    <property type="match status" value="1"/>
</dbReference>
<dbReference type="RefSeq" id="WP_086275204.1">
    <property type="nucleotide sequence ID" value="NZ_NGKU01000001.1"/>
</dbReference>
<dbReference type="PANTHER" id="PTHR43721:SF22">
    <property type="entry name" value="ELONGATION FACTOR TU, MITOCHONDRIAL"/>
    <property type="match status" value="1"/>
</dbReference>
<comment type="catalytic activity">
    <reaction evidence="10">
        <text>GTP + H2O = GDP + phosphate + H(+)</text>
        <dbReference type="Rhea" id="RHEA:19669"/>
        <dbReference type="ChEBI" id="CHEBI:15377"/>
        <dbReference type="ChEBI" id="CHEBI:15378"/>
        <dbReference type="ChEBI" id="CHEBI:37565"/>
        <dbReference type="ChEBI" id="CHEBI:43474"/>
        <dbReference type="ChEBI" id="CHEBI:58189"/>
        <dbReference type="EC" id="3.6.5.3"/>
    </reaction>
</comment>
<dbReference type="InterPro" id="IPR031157">
    <property type="entry name" value="G_TR_CS"/>
</dbReference>
<feature type="binding site" evidence="10">
    <location>
        <position position="26"/>
    </location>
    <ligand>
        <name>Mg(2+)</name>
        <dbReference type="ChEBI" id="CHEBI:18420"/>
    </ligand>
</feature>
<dbReference type="InterPro" id="IPR000795">
    <property type="entry name" value="T_Tr_GTP-bd_dom"/>
</dbReference>
<dbReference type="SUPFAM" id="SSF50465">
    <property type="entry name" value="EF-Tu/eEF-1alpha/eIF2-gamma C-terminal domain"/>
    <property type="match status" value="1"/>
</dbReference>
<dbReference type="Gene3D" id="3.40.50.300">
    <property type="entry name" value="P-loop containing nucleotide triphosphate hydrolases"/>
    <property type="match status" value="1"/>
</dbReference>
<dbReference type="NCBIfam" id="TIGR00485">
    <property type="entry name" value="EF-Tu"/>
    <property type="match status" value="1"/>
</dbReference>
<keyword evidence="5 10" id="KW-0378">Hydrolase</keyword>
<feature type="domain" description="Tr-type G" evidence="11">
    <location>
        <begin position="10"/>
        <end position="204"/>
    </location>
</feature>
<dbReference type="CDD" id="cd03707">
    <property type="entry name" value="EFTU_III"/>
    <property type="match status" value="1"/>
</dbReference>
<dbReference type="Pfam" id="PF03143">
    <property type="entry name" value="GTP_EFTU_D3"/>
    <property type="match status" value="1"/>
</dbReference>
<dbReference type="Gene3D" id="2.40.30.10">
    <property type="entry name" value="Translation factors"/>
    <property type="match status" value="2"/>
</dbReference>
<keyword evidence="8 10" id="KW-0342">GTP-binding</keyword>
<keyword evidence="6 10" id="KW-0460">Magnesium</keyword>
<evidence type="ECO:0000256" key="3">
    <source>
        <dbReference type="ARBA" id="ARBA00022741"/>
    </source>
</evidence>
<evidence type="ECO:0000256" key="9">
    <source>
        <dbReference type="ARBA" id="ARBA00029554"/>
    </source>
</evidence>
<dbReference type="GO" id="GO:0003746">
    <property type="term" value="F:translation elongation factor activity"/>
    <property type="evidence" value="ECO:0007669"/>
    <property type="project" value="UniProtKB-UniRule"/>
</dbReference>
<evidence type="ECO:0000256" key="4">
    <source>
        <dbReference type="ARBA" id="ARBA00022768"/>
    </source>
</evidence>
<evidence type="ECO:0000313" key="12">
    <source>
        <dbReference type="EMBL" id="OTN77143.1"/>
    </source>
</evidence>
<feature type="binding site" evidence="10">
    <location>
        <begin position="19"/>
        <end position="26"/>
    </location>
    <ligand>
        <name>GTP</name>
        <dbReference type="ChEBI" id="CHEBI:37565"/>
    </ligand>
</feature>
<dbReference type="NCBIfam" id="NF009372">
    <property type="entry name" value="PRK12735.1"/>
    <property type="match status" value="1"/>
</dbReference>
<name>A0A242A954_9ENTE</name>
<comment type="function">
    <text evidence="10">GTP hydrolase that promotes the GTP-dependent binding of aminoacyl-tRNA to the A-site of ribosomes during protein biosynthesis.</text>
</comment>
<dbReference type="InterPro" id="IPR009000">
    <property type="entry name" value="Transl_B-barrel_sf"/>
</dbReference>
<evidence type="ECO:0000256" key="1">
    <source>
        <dbReference type="ARBA" id="ARBA00007249"/>
    </source>
</evidence>
<dbReference type="GO" id="GO:0005525">
    <property type="term" value="F:GTP binding"/>
    <property type="evidence" value="ECO:0007669"/>
    <property type="project" value="UniProtKB-UniRule"/>
</dbReference>
<evidence type="ECO:0000259" key="11">
    <source>
        <dbReference type="PROSITE" id="PS51722"/>
    </source>
</evidence>
<dbReference type="PROSITE" id="PS00301">
    <property type="entry name" value="G_TR_1"/>
    <property type="match status" value="1"/>
</dbReference>
<dbReference type="PANTHER" id="PTHR43721">
    <property type="entry name" value="ELONGATION FACTOR TU-RELATED"/>
    <property type="match status" value="1"/>
</dbReference>
<dbReference type="PRINTS" id="PR00315">
    <property type="entry name" value="ELONGATNFCT"/>
</dbReference>
<evidence type="ECO:0000256" key="6">
    <source>
        <dbReference type="ARBA" id="ARBA00022842"/>
    </source>
</evidence>
<dbReference type="EC" id="3.6.5.3" evidence="10"/>